<evidence type="ECO:0000256" key="3">
    <source>
        <dbReference type="ARBA" id="ARBA00023157"/>
    </source>
</evidence>
<keyword evidence="3" id="KW-1015">Disulfide bond</keyword>
<dbReference type="InterPro" id="IPR048280">
    <property type="entry name" value="COX6B-like"/>
</dbReference>
<reference evidence="4 5" key="1">
    <citation type="submission" date="2024-08" db="EMBL/GenBank/DDBJ databases">
        <authorList>
            <person name="Cucini C."/>
            <person name="Frati F."/>
        </authorList>
    </citation>
    <scope>NUCLEOTIDE SEQUENCE [LARGE SCALE GENOMIC DNA]</scope>
</reference>
<evidence type="ECO:0000313" key="5">
    <source>
        <dbReference type="Proteomes" id="UP001642540"/>
    </source>
</evidence>
<comment type="subcellular location">
    <subcellularLocation>
        <location evidence="1">Mitochondrion</location>
    </subcellularLocation>
</comment>
<evidence type="ECO:0000256" key="1">
    <source>
        <dbReference type="ARBA" id="ARBA00004173"/>
    </source>
</evidence>
<dbReference type="Pfam" id="PF02297">
    <property type="entry name" value="COX6B"/>
    <property type="match status" value="1"/>
</dbReference>
<dbReference type="InterPro" id="IPR036549">
    <property type="entry name" value="CX6/COA6-like_sf"/>
</dbReference>
<accession>A0ABP1QPM5</accession>
<dbReference type="Proteomes" id="UP001642540">
    <property type="component" value="Unassembled WGS sequence"/>
</dbReference>
<sequence>MQLCVYKHKYIWYLAKSFPTIFRSFRTSFILISKTTYGKSTRDLDQDIAHPYFFIPLVLEIGQIFNKNQGYRVMSPSAVKMSGEEQVKLTTAPFDPRFPNMNQTKYCYTSFLDHKRCVKLRGEDYAPCEYFKKVYTSICPFAWVEKWETQIEEGNFAGKI</sequence>
<protein>
    <submittedName>
        <fullName evidence="4">Uncharacterized protein</fullName>
    </submittedName>
</protein>
<proteinExistence type="predicted"/>
<dbReference type="Gene3D" id="1.10.10.140">
    <property type="entry name" value="Cytochrome c oxidase, subunit VIb"/>
    <property type="match status" value="1"/>
</dbReference>
<organism evidence="4 5">
    <name type="scientific">Orchesella dallaii</name>
    <dbReference type="NCBI Taxonomy" id="48710"/>
    <lineage>
        <taxon>Eukaryota</taxon>
        <taxon>Metazoa</taxon>
        <taxon>Ecdysozoa</taxon>
        <taxon>Arthropoda</taxon>
        <taxon>Hexapoda</taxon>
        <taxon>Collembola</taxon>
        <taxon>Entomobryomorpha</taxon>
        <taxon>Entomobryoidea</taxon>
        <taxon>Orchesellidae</taxon>
        <taxon>Orchesellinae</taxon>
        <taxon>Orchesella</taxon>
    </lineage>
</organism>
<keyword evidence="2" id="KW-0496">Mitochondrion</keyword>
<dbReference type="PANTHER" id="PTHR11387">
    <property type="entry name" value="CYTOCHROME C OXIDASE SUBUNIT 6B"/>
    <property type="match status" value="1"/>
</dbReference>
<evidence type="ECO:0000313" key="4">
    <source>
        <dbReference type="EMBL" id="CAL8109644.1"/>
    </source>
</evidence>
<comment type="caution">
    <text evidence="4">The sequence shown here is derived from an EMBL/GenBank/DDBJ whole genome shotgun (WGS) entry which is preliminary data.</text>
</comment>
<dbReference type="PROSITE" id="PS51808">
    <property type="entry name" value="CHCH"/>
    <property type="match status" value="1"/>
</dbReference>
<dbReference type="CDD" id="cd00926">
    <property type="entry name" value="Cyt_c_Oxidase_VIb"/>
    <property type="match status" value="1"/>
</dbReference>
<name>A0ABP1QPM5_9HEXA</name>
<gene>
    <name evidence="4" type="ORF">ODALV1_LOCUS13555</name>
</gene>
<evidence type="ECO:0000256" key="2">
    <source>
        <dbReference type="ARBA" id="ARBA00023128"/>
    </source>
</evidence>
<dbReference type="SUPFAM" id="SSF47694">
    <property type="entry name" value="Cytochrome c oxidase subunit h"/>
    <property type="match status" value="1"/>
</dbReference>
<keyword evidence="5" id="KW-1185">Reference proteome</keyword>
<dbReference type="InterPro" id="IPR003213">
    <property type="entry name" value="Cyt_c_oxidase_su6B"/>
</dbReference>
<dbReference type="EMBL" id="CAXLJM020000041">
    <property type="protein sequence ID" value="CAL8109644.1"/>
    <property type="molecule type" value="Genomic_DNA"/>
</dbReference>